<accession>A0ABS8SR66</accession>
<protein>
    <submittedName>
        <fullName evidence="1">Uncharacterized protein</fullName>
    </submittedName>
</protein>
<comment type="caution">
    <text evidence="1">The sequence shown here is derived from an EMBL/GenBank/DDBJ whole genome shotgun (WGS) entry which is preliminary data.</text>
</comment>
<gene>
    <name evidence="1" type="ORF">HAX54_045864</name>
</gene>
<evidence type="ECO:0000313" key="2">
    <source>
        <dbReference type="Proteomes" id="UP000823775"/>
    </source>
</evidence>
<proteinExistence type="predicted"/>
<keyword evidence="2" id="KW-1185">Reference proteome</keyword>
<organism evidence="1 2">
    <name type="scientific">Datura stramonium</name>
    <name type="common">Jimsonweed</name>
    <name type="synonym">Common thornapple</name>
    <dbReference type="NCBI Taxonomy" id="4076"/>
    <lineage>
        <taxon>Eukaryota</taxon>
        <taxon>Viridiplantae</taxon>
        <taxon>Streptophyta</taxon>
        <taxon>Embryophyta</taxon>
        <taxon>Tracheophyta</taxon>
        <taxon>Spermatophyta</taxon>
        <taxon>Magnoliopsida</taxon>
        <taxon>eudicotyledons</taxon>
        <taxon>Gunneridae</taxon>
        <taxon>Pentapetalae</taxon>
        <taxon>asterids</taxon>
        <taxon>lamiids</taxon>
        <taxon>Solanales</taxon>
        <taxon>Solanaceae</taxon>
        <taxon>Solanoideae</taxon>
        <taxon>Datureae</taxon>
        <taxon>Datura</taxon>
    </lineage>
</organism>
<reference evidence="1 2" key="1">
    <citation type="journal article" date="2021" name="BMC Genomics">
        <title>Datura genome reveals duplications of psychoactive alkaloid biosynthetic genes and high mutation rate following tissue culture.</title>
        <authorList>
            <person name="Rajewski A."/>
            <person name="Carter-House D."/>
            <person name="Stajich J."/>
            <person name="Litt A."/>
        </authorList>
    </citation>
    <scope>NUCLEOTIDE SEQUENCE [LARGE SCALE GENOMIC DNA]</scope>
    <source>
        <strain evidence="1">AR-01</strain>
    </source>
</reference>
<evidence type="ECO:0000313" key="1">
    <source>
        <dbReference type="EMBL" id="MCD7461308.1"/>
    </source>
</evidence>
<dbReference type="EMBL" id="JACEIK010000717">
    <property type="protein sequence ID" value="MCD7461308.1"/>
    <property type="molecule type" value="Genomic_DNA"/>
</dbReference>
<dbReference type="Proteomes" id="UP000823775">
    <property type="component" value="Unassembled WGS sequence"/>
</dbReference>
<sequence>MANLASGQPLEEAVQPALFNIPPSATLSFADRLRLVATMPLQADPSKPDNFDSHDEQECRALNPELNKQYRAQLDKQLPDLKGTENAATQIRTLTSSKVVGNMQKR</sequence>
<name>A0ABS8SR66_DATST</name>